<keyword evidence="3" id="KW-1185">Reference proteome</keyword>
<accession>K2HKV7</accession>
<dbReference type="AlphaFoldDB" id="K2HKV7"/>
<dbReference type="InterPro" id="IPR015943">
    <property type="entry name" value="WD40/YVTN_repeat-like_dom_sf"/>
</dbReference>
<proteinExistence type="predicted"/>
<reference evidence="2 3" key="1">
    <citation type="journal article" date="2012" name="J. Bacteriol.">
        <title>Draft Genome Sequence of Oceaniovalibus guishaninsula JLT2003T.</title>
        <authorList>
            <person name="Tang K."/>
            <person name="Liu K."/>
            <person name="Jiao N."/>
        </authorList>
    </citation>
    <scope>NUCLEOTIDE SEQUENCE [LARGE SCALE GENOMIC DNA]</scope>
    <source>
        <strain evidence="2 3">JLT2003</strain>
    </source>
</reference>
<name>K2HKV7_9RHOB</name>
<sequence length="452" mass="46371">MRFDTGQERLGTGRIVTMQSAGLLLAVCLGLAGCGAREVVLTGERLNPWADLDAPSDFEKGDVARPISLPPPVTQGNWTHRAGNAAHDMPHAALRAQIVPVWTAGIGAGESRKFRITADPVVAGGRVFTADSRARVMAHSTSGAPLWSRDLVPPGESRDAASGAGLAVDGQRLYVTTAFGDLVALDAATGVPLWTQELGAAPAGAPTVLDGTVFVVARDATAWAVDAANGKVRWTLPGTPSPSGVVGGAAPAAQGQLVVLPFASRELIGARAAGGTPVWTANVAGRRLGRVYARIGDISGDPVIDGGTVYAGSPSGRINAFDFATGDQLWSAEEGAMSPVVVAGGSVFAVTDRAELVRLDAGTGARIWGTKLPYFIAAKLKKRQGVTAHYGPVLAGGRLWVASTDGLLRAFDPVSGALTATAPLPGGAASNPVVANNTLYVISKRGQLLAFR</sequence>
<dbReference type="PROSITE" id="PS51257">
    <property type="entry name" value="PROKAR_LIPOPROTEIN"/>
    <property type="match status" value="1"/>
</dbReference>
<dbReference type="PANTHER" id="PTHR34512:SF30">
    <property type="entry name" value="OUTER MEMBRANE PROTEIN ASSEMBLY FACTOR BAMB"/>
    <property type="match status" value="1"/>
</dbReference>
<comment type="caution">
    <text evidence="2">The sequence shown here is derived from an EMBL/GenBank/DDBJ whole genome shotgun (WGS) entry which is preliminary data.</text>
</comment>
<gene>
    <name evidence="2" type="ORF">OCGS_2276</name>
</gene>
<dbReference type="PANTHER" id="PTHR34512">
    <property type="entry name" value="CELL SURFACE PROTEIN"/>
    <property type="match status" value="1"/>
</dbReference>
<dbReference type="STRING" id="1231392.OCGS_2276"/>
<dbReference type="Gene3D" id="2.130.10.10">
    <property type="entry name" value="YVTN repeat-like/Quinoprotein amine dehydrogenase"/>
    <property type="match status" value="1"/>
</dbReference>
<evidence type="ECO:0000259" key="1">
    <source>
        <dbReference type="Pfam" id="PF13360"/>
    </source>
</evidence>
<dbReference type="RefSeq" id="WP_007427428.1">
    <property type="nucleotide sequence ID" value="NZ_AMGO01000052.1"/>
</dbReference>
<dbReference type="InterPro" id="IPR018391">
    <property type="entry name" value="PQQ_b-propeller_rpt"/>
</dbReference>
<dbReference type="eggNOG" id="COG1520">
    <property type="taxonomic scope" value="Bacteria"/>
</dbReference>
<dbReference type="PATRIC" id="fig|1231392.3.peg.2288"/>
<dbReference type="Pfam" id="PF13360">
    <property type="entry name" value="PQQ_2"/>
    <property type="match status" value="2"/>
</dbReference>
<dbReference type="InterPro" id="IPR011047">
    <property type="entry name" value="Quinoprotein_ADH-like_sf"/>
</dbReference>
<feature type="domain" description="Pyrrolo-quinoline quinone repeat" evidence="1">
    <location>
        <begin position="134"/>
        <end position="369"/>
    </location>
</feature>
<dbReference type="Proteomes" id="UP000006765">
    <property type="component" value="Unassembled WGS sequence"/>
</dbReference>
<evidence type="ECO:0000313" key="3">
    <source>
        <dbReference type="Proteomes" id="UP000006765"/>
    </source>
</evidence>
<protein>
    <submittedName>
        <fullName evidence="2">PQQ enzyme repeat family protein</fullName>
    </submittedName>
</protein>
<dbReference type="InterPro" id="IPR002372">
    <property type="entry name" value="PQQ_rpt_dom"/>
</dbReference>
<feature type="domain" description="Pyrrolo-quinoline quinone repeat" evidence="1">
    <location>
        <begin position="388"/>
        <end position="451"/>
    </location>
</feature>
<dbReference type="SMART" id="SM00564">
    <property type="entry name" value="PQQ"/>
    <property type="match status" value="6"/>
</dbReference>
<organism evidence="2 3">
    <name type="scientific">Oceaniovalibus guishaninsula JLT2003</name>
    <dbReference type="NCBI Taxonomy" id="1231392"/>
    <lineage>
        <taxon>Bacteria</taxon>
        <taxon>Pseudomonadati</taxon>
        <taxon>Pseudomonadota</taxon>
        <taxon>Alphaproteobacteria</taxon>
        <taxon>Rhodobacterales</taxon>
        <taxon>Roseobacteraceae</taxon>
        <taxon>Oceaniovalibus</taxon>
    </lineage>
</organism>
<dbReference type="SUPFAM" id="SSF50998">
    <property type="entry name" value="Quinoprotein alcohol dehydrogenase-like"/>
    <property type="match status" value="1"/>
</dbReference>
<evidence type="ECO:0000313" key="2">
    <source>
        <dbReference type="EMBL" id="EKE43544.1"/>
    </source>
</evidence>
<dbReference type="EMBL" id="AMGO01000052">
    <property type="protein sequence ID" value="EKE43544.1"/>
    <property type="molecule type" value="Genomic_DNA"/>
</dbReference>